<reference evidence="2" key="1">
    <citation type="submission" date="2011-07" db="EMBL/GenBank/DDBJ databases">
        <title>Divergent evolution of antigenic variation in African trypanosomes.</title>
        <authorList>
            <person name="Jackson A.P."/>
            <person name="Berry A."/>
            <person name="Allison H.C."/>
            <person name="Burton P."/>
            <person name="Anderson J."/>
            <person name="Aslett M."/>
            <person name="Brown R."/>
            <person name="Corton N."/>
            <person name="Harris D."/>
            <person name="Hauser H."/>
            <person name="Gamble J."/>
            <person name="Gilderthorp R."/>
            <person name="McQuillan J."/>
            <person name="Quail M.A."/>
            <person name="Sanders M."/>
            <person name="Van Tonder A."/>
            <person name="Ginger M.L."/>
            <person name="Donelson J.E."/>
            <person name="Field M.C."/>
            <person name="Barry J.D."/>
            <person name="Berriman M."/>
            <person name="Hertz-Fowler C."/>
        </authorList>
    </citation>
    <scope>NUCLEOTIDE SEQUENCE [LARGE SCALE GENOMIC DNA]</scope>
    <source>
        <strain evidence="2">IL3000</strain>
    </source>
</reference>
<dbReference type="Proteomes" id="UP000000702">
    <property type="component" value="Unassembled WGS sequence"/>
</dbReference>
<name>F9W3G2_TRYCI</name>
<gene>
    <name evidence="1" type="ORF">TCIL3000_0_26380</name>
</gene>
<protein>
    <submittedName>
        <fullName evidence="1">Uncharacterized protein</fullName>
    </submittedName>
</protein>
<evidence type="ECO:0000313" key="1">
    <source>
        <dbReference type="EMBL" id="CCD11678.1"/>
    </source>
</evidence>
<evidence type="ECO:0000313" key="2">
    <source>
        <dbReference type="Proteomes" id="UP000000702"/>
    </source>
</evidence>
<dbReference type="EMBL" id="CAEQ01000406">
    <property type="protein sequence ID" value="CCD11678.1"/>
    <property type="molecule type" value="Genomic_DNA"/>
</dbReference>
<organism evidence="1 2">
    <name type="scientific">Trypanosoma congolense (strain IL3000)</name>
    <dbReference type="NCBI Taxonomy" id="1068625"/>
    <lineage>
        <taxon>Eukaryota</taxon>
        <taxon>Discoba</taxon>
        <taxon>Euglenozoa</taxon>
        <taxon>Kinetoplastea</taxon>
        <taxon>Metakinetoplastina</taxon>
        <taxon>Trypanosomatida</taxon>
        <taxon>Trypanosomatidae</taxon>
        <taxon>Trypanosoma</taxon>
        <taxon>Nannomonas</taxon>
    </lineage>
</organism>
<sequence length="140" mass="15433">MRMTGGVRDGEGSRCWRIGGLAAVVVVQSHSVLHARSSYLTPTASRYVLIQYLKSSSAVFRATFTACGSCLSEHLCGIFALSCRARGLGKVPRCETRHFLFNVPLVPLKKVFSLVLAARTTAPLEIFRGEYIQWLPKINC</sequence>
<dbReference type="AlphaFoldDB" id="F9W3G2"/>
<comment type="caution">
    <text evidence="1">The sequence shown here is derived from an EMBL/GenBank/DDBJ whole genome shotgun (WGS) entry which is preliminary data.</text>
</comment>
<accession>F9W3G2</accession>
<proteinExistence type="predicted"/>
<reference evidence="1 2" key="2">
    <citation type="journal article" date="2012" name="Proc. Natl. Acad. Sci. U.S.A.">
        <title>Antigenic diversity is generated by distinct evolutionary mechanisms in African trypanosome species.</title>
        <authorList>
            <person name="Jackson A.P."/>
            <person name="Berry A."/>
            <person name="Aslett M."/>
            <person name="Allison H.C."/>
            <person name="Burton P."/>
            <person name="Vavrova-Anderson J."/>
            <person name="Brown R."/>
            <person name="Browne H."/>
            <person name="Corton N."/>
            <person name="Hauser H."/>
            <person name="Gamble J."/>
            <person name="Gilderthorp R."/>
            <person name="Marcello L."/>
            <person name="McQuillan J."/>
            <person name="Otto T.D."/>
            <person name="Quail M.A."/>
            <person name="Sanders M.J."/>
            <person name="van Tonder A."/>
            <person name="Ginger M.L."/>
            <person name="Field M.C."/>
            <person name="Barry J.D."/>
            <person name="Hertz-Fowler C."/>
            <person name="Berriman M."/>
        </authorList>
    </citation>
    <scope>NUCLEOTIDE SEQUENCE [LARGE SCALE GENOMIC DNA]</scope>
    <source>
        <strain evidence="1 2">IL3000</strain>
    </source>
</reference>
<keyword evidence="2" id="KW-1185">Reference proteome</keyword>